<keyword evidence="2" id="KW-1185">Reference proteome</keyword>
<dbReference type="AlphaFoldDB" id="A0A1I0NP86"/>
<dbReference type="EMBL" id="FOIU01000001">
    <property type="protein sequence ID" value="SEW03170.1"/>
    <property type="molecule type" value="Genomic_DNA"/>
</dbReference>
<evidence type="ECO:0000313" key="1">
    <source>
        <dbReference type="EMBL" id="SEW03170.1"/>
    </source>
</evidence>
<organism evidence="1 2">
    <name type="scientific">Chryseobacterium wanjuense</name>
    <dbReference type="NCBI Taxonomy" id="356305"/>
    <lineage>
        <taxon>Bacteria</taxon>
        <taxon>Pseudomonadati</taxon>
        <taxon>Bacteroidota</taxon>
        <taxon>Flavobacteriia</taxon>
        <taxon>Flavobacteriales</taxon>
        <taxon>Weeksellaceae</taxon>
        <taxon>Chryseobacterium group</taxon>
        <taxon>Chryseobacterium</taxon>
    </lineage>
</organism>
<evidence type="ECO:0000313" key="2">
    <source>
        <dbReference type="Proteomes" id="UP000199469"/>
    </source>
</evidence>
<reference evidence="2" key="1">
    <citation type="submission" date="2016-10" db="EMBL/GenBank/DDBJ databases">
        <authorList>
            <person name="Varghese N."/>
            <person name="Submissions S."/>
        </authorList>
    </citation>
    <scope>NUCLEOTIDE SEQUENCE [LARGE SCALE GENOMIC DNA]</scope>
    <source>
        <strain evidence="2">DSM 17724</strain>
    </source>
</reference>
<dbReference type="OrthoDB" id="1263461at2"/>
<dbReference type="InterPro" id="IPR021070">
    <property type="entry name" value="Killing_trait_RebB"/>
</dbReference>
<name>A0A1I0NP86_9FLAO</name>
<protein>
    <submittedName>
        <fullName evidence="1">Killing trait domain-containing protein</fullName>
    </submittedName>
</protein>
<proteinExistence type="predicted"/>
<accession>A0A1I0NP86</accession>
<dbReference type="STRING" id="356305.SAMN05421841_0714"/>
<dbReference type="RefSeq" id="WP_089790666.1">
    <property type="nucleotide sequence ID" value="NZ_FOIU01000001.1"/>
</dbReference>
<gene>
    <name evidence="1" type="ORF">SAMN05421841_0714</name>
</gene>
<sequence>MIHNQNHINTEVVGMAPTVPTAISMQVNAHSTGLMYEQSVLNQHRDSLIGLSNSVMGIKKIGSKKLKKELMMLRKSRFDF</sequence>
<dbReference type="Proteomes" id="UP000199469">
    <property type="component" value="Unassembled WGS sequence"/>
</dbReference>
<dbReference type="Pfam" id="PF11747">
    <property type="entry name" value="RebB"/>
    <property type="match status" value="1"/>
</dbReference>